<protein>
    <submittedName>
        <fullName evidence="1">Uncharacterized protein</fullName>
    </submittedName>
</protein>
<keyword evidence="2" id="KW-1185">Reference proteome</keyword>
<evidence type="ECO:0000313" key="2">
    <source>
        <dbReference type="Proteomes" id="UP000796880"/>
    </source>
</evidence>
<name>A0A8K0H036_9ROSA</name>
<reference evidence="1" key="1">
    <citation type="submission" date="2020-03" db="EMBL/GenBank/DDBJ databases">
        <title>A high-quality chromosome-level genome assembly of a woody plant with both climbing and erect habits, Rhamnella rubrinervis.</title>
        <authorList>
            <person name="Lu Z."/>
            <person name="Yang Y."/>
            <person name="Zhu X."/>
            <person name="Sun Y."/>
        </authorList>
    </citation>
    <scope>NUCLEOTIDE SEQUENCE</scope>
    <source>
        <strain evidence="1">BYM</strain>
        <tissue evidence="1">Leaf</tissue>
    </source>
</reference>
<organism evidence="1 2">
    <name type="scientific">Rhamnella rubrinervis</name>
    <dbReference type="NCBI Taxonomy" id="2594499"/>
    <lineage>
        <taxon>Eukaryota</taxon>
        <taxon>Viridiplantae</taxon>
        <taxon>Streptophyta</taxon>
        <taxon>Embryophyta</taxon>
        <taxon>Tracheophyta</taxon>
        <taxon>Spermatophyta</taxon>
        <taxon>Magnoliopsida</taxon>
        <taxon>eudicotyledons</taxon>
        <taxon>Gunneridae</taxon>
        <taxon>Pentapetalae</taxon>
        <taxon>rosids</taxon>
        <taxon>fabids</taxon>
        <taxon>Rosales</taxon>
        <taxon>Rhamnaceae</taxon>
        <taxon>rhamnoid group</taxon>
        <taxon>Rhamneae</taxon>
        <taxon>Rhamnella</taxon>
    </lineage>
</organism>
<gene>
    <name evidence="1" type="ORF">FNV43_RR17069</name>
</gene>
<evidence type="ECO:0000313" key="1">
    <source>
        <dbReference type="EMBL" id="KAF3443148.1"/>
    </source>
</evidence>
<dbReference type="EMBL" id="VOIH02000007">
    <property type="protein sequence ID" value="KAF3443148.1"/>
    <property type="molecule type" value="Genomic_DNA"/>
</dbReference>
<accession>A0A8K0H036</accession>
<comment type="caution">
    <text evidence="1">The sequence shown here is derived from an EMBL/GenBank/DDBJ whole genome shotgun (WGS) entry which is preliminary data.</text>
</comment>
<dbReference type="AlphaFoldDB" id="A0A8K0H036"/>
<dbReference type="Proteomes" id="UP000796880">
    <property type="component" value="Unassembled WGS sequence"/>
</dbReference>
<sequence length="97" mass="10544">MGIWWACVDTAIEGHDTCAAKCMGSQFSFLGILLYGQIDIWEPYDTGKNVFGTYKLEHMGMHCNRGGGLSVASCGKAQGHSACHKASMNLTWTKLVV</sequence>
<proteinExistence type="predicted"/>